<feature type="compositionally biased region" description="Polar residues" evidence="1">
    <location>
        <begin position="59"/>
        <end position="79"/>
    </location>
</feature>
<feature type="compositionally biased region" description="Polar residues" evidence="1">
    <location>
        <begin position="24"/>
        <end position="36"/>
    </location>
</feature>
<sequence>MSTESGKKNKFLGGDNSSQKREQSMLNDQNLTTPPNMTMDCRRKSKRWRQASDTLIIKESQSQTCSRNDQNGMPTNSGKSKLRRVSEGDLANMSMDCRRKSRRWREASEPALHEKNQTSDSHDENGNASNYCDQGNRNDRQNSDVVVNERLFSHENSAAYSTYMIGKCNNVGYFLIIVIVF</sequence>
<evidence type="ECO:0000313" key="2">
    <source>
        <dbReference type="EMBL" id="PRQ32906.1"/>
    </source>
</evidence>
<evidence type="ECO:0000313" key="3">
    <source>
        <dbReference type="Proteomes" id="UP000238479"/>
    </source>
</evidence>
<reference evidence="2 3" key="1">
    <citation type="journal article" date="2018" name="Nat. Genet.">
        <title>The Rosa genome provides new insights in the design of modern roses.</title>
        <authorList>
            <person name="Bendahmane M."/>
        </authorList>
    </citation>
    <scope>NUCLEOTIDE SEQUENCE [LARGE SCALE GENOMIC DNA]</scope>
    <source>
        <strain evidence="3">cv. Old Blush</strain>
    </source>
</reference>
<keyword evidence="3" id="KW-1185">Reference proteome</keyword>
<dbReference type="AlphaFoldDB" id="A0A2P6QFE5"/>
<protein>
    <submittedName>
        <fullName evidence="2">Uncharacterized protein</fullName>
    </submittedName>
</protein>
<feature type="compositionally biased region" description="Basic and acidic residues" evidence="1">
    <location>
        <begin position="104"/>
        <end position="125"/>
    </location>
</feature>
<gene>
    <name evidence="2" type="ORF">RchiOBHm_Chr5g0051601</name>
</gene>
<feature type="region of interest" description="Disordered" evidence="1">
    <location>
        <begin position="1"/>
        <end position="140"/>
    </location>
</feature>
<comment type="caution">
    <text evidence="2">The sequence shown here is derived from an EMBL/GenBank/DDBJ whole genome shotgun (WGS) entry which is preliminary data.</text>
</comment>
<name>A0A2P6QFE5_ROSCH</name>
<feature type="compositionally biased region" description="Polar residues" evidence="1">
    <location>
        <begin position="126"/>
        <end position="135"/>
    </location>
</feature>
<dbReference type="EMBL" id="PDCK01000043">
    <property type="protein sequence ID" value="PRQ32906.1"/>
    <property type="molecule type" value="Genomic_DNA"/>
</dbReference>
<dbReference type="Proteomes" id="UP000238479">
    <property type="component" value="Chromosome 5"/>
</dbReference>
<accession>A0A2P6QFE5</accession>
<proteinExistence type="predicted"/>
<evidence type="ECO:0000256" key="1">
    <source>
        <dbReference type="SAM" id="MobiDB-lite"/>
    </source>
</evidence>
<dbReference type="Gramene" id="PRQ32906">
    <property type="protein sequence ID" value="PRQ32906"/>
    <property type="gene ID" value="RchiOBHm_Chr5g0051601"/>
</dbReference>
<organism evidence="2 3">
    <name type="scientific">Rosa chinensis</name>
    <name type="common">China rose</name>
    <dbReference type="NCBI Taxonomy" id="74649"/>
    <lineage>
        <taxon>Eukaryota</taxon>
        <taxon>Viridiplantae</taxon>
        <taxon>Streptophyta</taxon>
        <taxon>Embryophyta</taxon>
        <taxon>Tracheophyta</taxon>
        <taxon>Spermatophyta</taxon>
        <taxon>Magnoliopsida</taxon>
        <taxon>eudicotyledons</taxon>
        <taxon>Gunneridae</taxon>
        <taxon>Pentapetalae</taxon>
        <taxon>rosids</taxon>
        <taxon>fabids</taxon>
        <taxon>Rosales</taxon>
        <taxon>Rosaceae</taxon>
        <taxon>Rosoideae</taxon>
        <taxon>Rosoideae incertae sedis</taxon>
        <taxon>Rosa</taxon>
    </lineage>
</organism>